<proteinExistence type="predicted"/>
<evidence type="ECO:0000256" key="1">
    <source>
        <dbReference type="SAM" id="MobiDB-lite"/>
    </source>
</evidence>
<protein>
    <submittedName>
        <fullName evidence="2">Uncharacterized protein</fullName>
    </submittedName>
</protein>
<sequence length="83" mass="9214">MIRRESFGEGVSEKVASMLFACQPCAPPGFLSPLPSHFSALVPALFLRFKPDVGRGQKQSKLPRTAQQWSEQPTRRLGWTAAK</sequence>
<feature type="compositionally biased region" description="Polar residues" evidence="1">
    <location>
        <begin position="57"/>
        <end position="72"/>
    </location>
</feature>
<dbReference type="InParanoid" id="A0A482WFU0"/>
<dbReference type="AlphaFoldDB" id="A0A482WFU0"/>
<organism evidence="2 3">
    <name type="scientific">Laodelphax striatellus</name>
    <name type="common">Small brown planthopper</name>
    <name type="synonym">Delphax striatella</name>
    <dbReference type="NCBI Taxonomy" id="195883"/>
    <lineage>
        <taxon>Eukaryota</taxon>
        <taxon>Metazoa</taxon>
        <taxon>Ecdysozoa</taxon>
        <taxon>Arthropoda</taxon>
        <taxon>Hexapoda</taxon>
        <taxon>Insecta</taxon>
        <taxon>Pterygota</taxon>
        <taxon>Neoptera</taxon>
        <taxon>Paraneoptera</taxon>
        <taxon>Hemiptera</taxon>
        <taxon>Auchenorrhyncha</taxon>
        <taxon>Fulgoroidea</taxon>
        <taxon>Delphacidae</taxon>
        <taxon>Criomorphinae</taxon>
        <taxon>Laodelphax</taxon>
    </lineage>
</organism>
<evidence type="ECO:0000313" key="2">
    <source>
        <dbReference type="EMBL" id="RZF32405.1"/>
    </source>
</evidence>
<dbReference type="EMBL" id="QKKF02037264">
    <property type="protein sequence ID" value="RZF32405.1"/>
    <property type="molecule type" value="Genomic_DNA"/>
</dbReference>
<evidence type="ECO:0000313" key="3">
    <source>
        <dbReference type="Proteomes" id="UP000291343"/>
    </source>
</evidence>
<accession>A0A482WFU0</accession>
<reference evidence="2 3" key="1">
    <citation type="journal article" date="2017" name="Gigascience">
        <title>Genome sequence of the small brown planthopper, Laodelphax striatellus.</title>
        <authorList>
            <person name="Zhu J."/>
            <person name="Jiang F."/>
            <person name="Wang X."/>
            <person name="Yang P."/>
            <person name="Bao Y."/>
            <person name="Zhao W."/>
            <person name="Wang W."/>
            <person name="Lu H."/>
            <person name="Wang Q."/>
            <person name="Cui N."/>
            <person name="Li J."/>
            <person name="Chen X."/>
            <person name="Luo L."/>
            <person name="Yu J."/>
            <person name="Kang L."/>
            <person name="Cui F."/>
        </authorList>
    </citation>
    <scope>NUCLEOTIDE SEQUENCE [LARGE SCALE GENOMIC DNA]</scope>
    <source>
        <strain evidence="2">Lst14</strain>
    </source>
</reference>
<gene>
    <name evidence="2" type="ORF">LSTR_LSTR001869</name>
</gene>
<name>A0A482WFU0_LAOST</name>
<keyword evidence="3" id="KW-1185">Reference proteome</keyword>
<comment type="caution">
    <text evidence="2">The sequence shown here is derived from an EMBL/GenBank/DDBJ whole genome shotgun (WGS) entry which is preliminary data.</text>
</comment>
<dbReference type="Proteomes" id="UP000291343">
    <property type="component" value="Unassembled WGS sequence"/>
</dbReference>
<feature type="region of interest" description="Disordered" evidence="1">
    <location>
        <begin position="55"/>
        <end position="83"/>
    </location>
</feature>